<dbReference type="HOGENOM" id="CLU_028925_0_0_1"/>
<evidence type="ECO:0000256" key="3">
    <source>
        <dbReference type="ARBA" id="ARBA00022833"/>
    </source>
</evidence>
<dbReference type="EMBL" id="ABJB010196847">
    <property type="status" value="NOT_ANNOTATED_CDS"/>
    <property type="molecule type" value="Genomic_DNA"/>
</dbReference>
<feature type="binding site" evidence="5">
    <location>
        <position position="256"/>
    </location>
    <ligand>
        <name>Zn(2+)</name>
        <dbReference type="ChEBI" id="CHEBI:29105"/>
        <note>catalytic</note>
    </ligand>
</feature>
<feature type="binding site" evidence="5">
    <location>
        <position position="246"/>
    </location>
    <ligand>
        <name>Zn(2+)</name>
        <dbReference type="ChEBI" id="CHEBI:29105"/>
        <note>catalytic</note>
    </ligand>
</feature>
<proteinExistence type="predicted"/>
<dbReference type="PANTHER" id="PTHR11905:SF159">
    <property type="entry name" value="ADAM METALLOPROTEASE"/>
    <property type="match status" value="1"/>
</dbReference>
<evidence type="ECO:0000313" key="8">
    <source>
        <dbReference type="Proteomes" id="UP000001555"/>
    </source>
</evidence>
<keyword evidence="1" id="KW-0645">Protease</keyword>
<keyword evidence="2" id="KW-0378">Hydrolase</keyword>
<dbReference type="VEuPathDB" id="VectorBase:ISCW011231"/>
<sequence length="395" mass="44733">MDGSYLEEDLFHDEDAMASVTISDEEGLQVEGMIGNKFRIMPALEEERSSDGRLAHWLHEIPDSFEGLRNDYGLYLSTSLYQNDSRAVLPTNIIHPELFLLVDTVIAKAFKSTKKLIKYVCRTFNAVNLRYLSVNNPKVQFQLMGIEILSKSRESFLEFVPRPPNCIEGLKSVYNMMEFFHTYPEDYETYDLIYLMTGRDMVAVQGPYIDHGNRGYAFIAAVCGERRVGLGEDKAGTYAGVSVMSHELGHLMGCPHDGDRAPHQLGGPGSTSCPFNDGYVMSYAAINRNQYKFSSCCNYMMSLMSWSPLGACLHKKNAKFKLKKRENNLPGKGIKKTTQCKLAFPDMPETYWMQNKKIVHCEMRCFVPKRVAGYDTHVGLALMDGTICNRKRYVG</sequence>
<dbReference type="VEuPathDB" id="VectorBase:ISCI011231"/>
<dbReference type="EMBL" id="ABJB010939931">
    <property type="status" value="NOT_ANNOTATED_CDS"/>
    <property type="molecule type" value="Genomic_DNA"/>
</dbReference>
<dbReference type="PaxDb" id="6945-B7Q4I3"/>
<dbReference type="InterPro" id="IPR001590">
    <property type="entry name" value="Peptidase_M12B"/>
</dbReference>
<dbReference type="Gene3D" id="3.40.390.10">
    <property type="entry name" value="Collagenase (Catalytic Domain)"/>
    <property type="match status" value="1"/>
</dbReference>
<dbReference type="EMBL" id="ABJB010339354">
    <property type="status" value="NOT_ANNOTATED_CDS"/>
    <property type="molecule type" value="Genomic_DNA"/>
</dbReference>
<evidence type="ECO:0000256" key="5">
    <source>
        <dbReference type="PROSITE-ProRule" id="PRU00276"/>
    </source>
</evidence>
<reference evidence="8" key="1">
    <citation type="submission" date="2008-03" db="EMBL/GenBank/DDBJ databases">
        <title>Annotation of Ixodes scapularis.</title>
        <authorList>
            <consortium name="Ixodes scapularis Genome Project Consortium"/>
            <person name="Caler E."/>
            <person name="Hannick L.I."/>
            <person name="Bidwell S."/>
            <person name="Joardar V."/>
            <person name="Thiagarajan M."/>
            <person name="Amedeo P."/>
            <person name="Galinsky K.J."/>
            <person name="Schobel S."/>
            <person name="Inman J."/>
            <person name="Hostetler J."/>
            <person name="Miller J."/>
            <person name="Hammond M."/>
            <person name="Megy K."/>
            <person name="Lawson D."/>
            <person name="Kodira C."/>
            <person name="Sutton G."/>
            <person name="Meyer J."/>
            <person name="Hill C.A."/>
            <person name="Birren B."/>
            <person name="Nene V."/>
            <person name="Collins F."/>
            <person name="Alarcon-Chaidez F."/>
            <person name="Wikel S."/>
            <person name="Strausberg R."/>
        </authorList>
    </citation>
    <scope>NUCLEOTIDE SEQUENCE [LARGE SCALE GENOMIC DNA]</scope>
    <source>
        <strain evidence="8">Wikel</strain>
    </source>
</reference>
<keyword evidence="4" id="KW-0482">Metalloprotease</keyword>
<comment type="caution">
    <text evidence="5">Lacks conserved residue(s) required for the propagation of feature annotation.</text>
</comment>
<dbReference type="Proteomes" id="UP000001555">
    <property type="component" value="Unassembled WGS sequence"/>
</dbReference>
<dbReference type="EnsemblMetazoa" id="ISCW011231-RA">
    <property type="protein sequence ID" value="ISCW011231-PA"/>
    <property type="gene ID" value="ISCW011231"/>
</dbReference>
<dbReference type="EMBL" id="ABJB010610015">
    <property type="status" value="NOT_ANNOTATED_CDS"/>
    <property type="molecule type" value="Genomic_DNA"/>
</dbReference>
<dbReference type="InterPro" id="IPR024079">
    <property type="entry name" value="MetalloPept_cat_dom_sf"/>
</dbReference>
<evidence type="ECO:0000313" key="7">
    <source>
        <dbReference type="EnsemblMetazoa" id="ISCW011231-PA"/>
    </source>
</evidence>
<organism evidence="7 8">
    <name type="scientific">Ixodes scapularis</name>
    <name type="common">Black-legged tick</name>
    <name type="synonym">Deer tick</name>
    <dbReference type="NCBI Taxonomy" id="6945"/>
    <lineage>
        <taxon>Eukaryota</taxon>
        <taxon>Metazoa</taxon>
        <taxon>Ecdysozoa</taxon>
        <taxon>Arthropoda</taxon>
        <taxon>Chelicerata</taxon>
        <taxon>Arachnida</taxon>
        <taxon>Acari</taxon>
        <taxon>Parasitiformes</taxon>
        <taxon>Ixodida</taxon>
        <taxon>Ixodoidea</taxon>
        <taxon>Ixodidae</taxon>
        <taxon>Ixodinae</taxon>
        <taxon>Ixodes</taxon>
    </lineage>
</organism>
<dbReference type="PANTHER" id="PTHR11905">
    <property type="entry name" value="ADAM A DISINTEGRIN AND METALLOPROTEASE DOMAIN"/>
    <property type="match status" value="1"/>
</dbReference>
<accession>A0A1S4LAP0</accession>
<keyword evidence="8" id="KW-1185">Reference proteome</keyword>
<keyword evidence="5" id="KW-0479">Metal-binding</keyword>
<protein>
    <submittedName>
        <fullName evidence="7">Metalloprotease, putative</fullName>
    </submittedName>
</protein>
<evidence type="ECO:0000256" key="1">
    <source>
        <dbReference type="ARBA" id="ARBA00022670"/>
    </source>
</evidence>
<feature type="active site" evidence="5">
    <location>
        <position position="247"/>
    </location>
</feature>
<dbReference type="EMBL" id="ABJB010394137">
    <property type="status" value="NOT_ANNOTATED_CDS"/>
    <property type="molecule type" value="Genomic_DNA"/>
</dbReference>
<dbReference type="VEuPathDB" id="VectorBase:ISCP_034463"/>
<dbReference type="SUPFAM" id="SSF55486">
    <property type="entry name" value="Metalloproteases ('zincins'), catalytic domain"/>
    <property type="match status" value="1"/>
</dbReference>
<dbReference type="OrthoDB" id="6493677at2759"/>
<dbReference type="EMBL" id="ABJB010450000">
    <property type="status" value="NOT_ANNOTATED_CDS"/>
    <property type="molecule type" value="Genomic_DNA"/>
</dbReference>
<evidence type="ECO:0000259" key="6">
    <source>
        <dbReference type="PROSITE" id="PS50215"/>
    </source>
</evidence>
<feature type="binding site" evidence="5">
    <location>
        <position position="250"/>
    </location>
    <ligand>
        <name>Zn(2+)</name>
        <dbReference type="ChEBI" id="CHEBI:29105"/>
        <note>catalytic</note>
    </ligand>
</feature>
<evidence type="ECO:0000256" key="4">
    <source>
        <dbReference type="ARBA" id="ARBA00023049"/>
    </source>
</evidence>
<dbReference type="PROSITE" id="PS50215">
    <property type="entry name" value="ADAM_MEPRO"/>
    <property type="match status" value="1"/>
</dbReference>
<reference evidence="7" key="2">
    <citation type="submission" date="2020-05" db="UniProtKB">
        <authorList>
            <consortium name="EnsemblMetazoa"/>
        </authorList>
    </citation>
    <scope>IDENTIFICATION</scope>
    <source>
        <strain evidence="7">wikel</strain>
    </source>
</reference>
<name>A0A1S4LAP0_IXOSC</name>
<feature type="domain" description="Peptidase M12B" evidence="6">
    <location>
        <begin position="94"/>
        <end position="317"/>
    </location>
</feature>
<dbReference type="Pfam" id="PF13688">
    <property type="entry name" value="Reprolysin_5"/>
    <property type="match status" value="1"/>
</dbReference>
<evidence type="ECO:0000256" key="2">
    <source>
        <dbReference type="ARBA" id="ARBA00022801"/>
    </source>
</evidence>
<dbReference type="EMBL" id="ABJB010743212">
    <property type="status" value="NOT_ANNOTATED_CDS"/>
    <property type="molecule type" value="Genomic_DNA"/>
</dbReference>
<keyword evidence="3 5" id="KW-0862">Zinc</keyword>